<organism evidence="3 4">
    <name type="scientific">Pyricularia oryzae</name>
    <name type="common">Rice blast fungus</name>
    <name type="synonym">Magnaporthe oryzae</name>
    <dbReference type="NCBI Taxonomy" id="318829"/>
    <lineage>
        <taxon>Eukaryota</taxon>
        <taxon>Fungi</taxon>
        <taxon>Dikarya</taxon>
        <taxon>Ascomycota</taxon>
        <taxon>Pezizomycotina</taxon>
        <taxon>Sordariomycetes</taxon>
        <taxon>Sordariomycetidae</taxon>
        <taxon>Magnaporthales</taxon>
        <taxon>Pyriculariaceae</taxon>
        <taxon>Pyricularia</taxon>
    </lineage>
</organism>
<dbReference type="EMBL" id="CP034206">
    <property type="protein sequence ID" value="QBZ58518.1"/>
    <property type="molecule type" value="Genomic_DNA"/>
</dbReference>
<evidence type="ECO:0000259" key="2">
    <source>
        <dbReference type="Pfam" id="PF24320"/>
    </source>
</evidence>
<dbReference type="InterPro" id="IPR055915">
    <property type="entry name" value="DUF7492"/>
</dbReference>
<sequence length="591" mass="66054">MRPRPRTIAQIKERSFATRRAGLVNKARQLNQKTGARTAILGTYNGKFFYYDSTSVLSDLGIMDKIRAEKVESPSAEMISEPCSISDTPISQDFDATNQSEHSATFDSSSLESLADIDFLGKPAKPESAKQEPEKPEKPEQPTLDAHNFFAMFSNENHSPVADKLPKTQDLDSDVIDWGLDFTRAVAIVKMQPTFTLYMLTSLVICHSWVEQVMRIALNGTLVGPVGYMRGYFGRNDPGFVDHANTYLVPPNGRSKGVLLNSDGICSPSQKIGNYSPKYPMLSAAPGDFIALRYQENGHVSLPGNGPPKPENRGTIYIYGTSEPDDNHKLLDIHRKWTAGRDNGRLIATRPFDDGQCYQINNGDISVKRQNNVRKVAKDPQGADLWCQADVRLPRDLPRSGVYTLYWVWDWPTITGECEVASPQLYTSCLDIELKAEGISNEGPIVFINDQDPNNRAILEQMQMGQHPTLVKKLMRVFRRTGCCPHLSENHAQGLVDAKTLSYINERLQISGEDLLATINTSGSYPSIMLKRRILCMDGQQRIAAAEKMFGLEYRWTVRLYSATRGSPQNLNPAFSLSYGADEYYRQACGK</sequence>
<dbReference type="Proteomes" id="UP000294847">
    <property type="component" value="Chromosome 3"/>
</dbReference>
<protein>
    <recommendedName>
        <fullName evidence="2">DUF7492 domain-containing protein</fullName>
    </recommendedName>
</protein>
<feature type="region of interest" description="Disordered" evidence="1">
    <location>
        <begin position="73"/>
        <end position="109"/>
    </location>
</feature>
<name>A0A4P7N7B8_PYROR</name>
<evidence type="ECO:0000313" key="3">
    <source>
        <dbReference type="EMBL" id="QBZ58518.1"/>
    </source>
</evidence>
<dbReference type="Pfam" id="PF24320">
    <property type="entry name" value="DUF7492"/>
    <property type="match status" value="1"/>
</dbReference>
<dbReference type="InterPro" id="IPR022198">
    <property type="entry name" value="DUF3723"/>
</dbReference>
<feature type="compositionally biased region" description="Polar residues" evidence="1">
    <location>
        <begin position="83"/>
        <end position="109"/>
    </location>
</feature>
<evidence type="ECO:0000313" key="4">
    <source>
        <dbReference type="Proteomes" id="UP000294847"/>
    </source>
</evidence>
<dbReference type="Pfam" id="PF12520">
    <property type="entry name" value="DUF3723"/>
    <property type="match status" value="1"/>
</dbReference>
<accession>A0A4P7N7B8</accession>
<gene>
    <name evidence="3" type="ORF">PoMZ_03471</name>
</gene>
<feature type="domain" description="DUF7492" evidence="2">
    <location>
        <begin position="206"/>
        <end position="458"/>
    </location>
</feature>
<feature type="compositionally biased region" description="Basic and acidic residues" evidence="1">
    <location>
        <begin position="124"/>
        <end position="140"/>
    </location>
</feature>
<evidence type="ECO:0000256" key="1">
    <source>
        <dbReference type="SAM" id="MobiDB-lite"/>
    </source>
</evidence>
<feature type="region of interest" description="Disordered" evidence="1">
    <location>
        <begin position="123"/>
        <end position="142"/>
    </location>
</feature>
<reference evidence="3 4" key="1">
    <citation type="journal article" date="2019" name="Mol. Biol. Evol.">
        <title>Blast fungal genomes show frequent chromosomal changes, gene gains and losses, and effector gene turnover.</title>
        <authorList>
            <person name="Gomez Luciano L.B."/>
            <person name="Jason Tsai I."/>
            <person name="Chuma I."/>
            <person name="Tosa Y."/>
            <person name="Chen Y.H."/>
            <person name="Li J.Y."/>
            <person name="Li M.Y."/>
            <person name="Jade Lu M.Y."/>
            <person name="Nakayashiki H."/>
            <person name="Li W.H."/>
        </authorList>
    </citation>
    <scope>NUCLEOTIDE SEQUENCE [LARGE SCALE GENOMIC DNA]</scope>
    <source>
        <strain evidence="3">MZ5-1-6</strain>
    </source>
</reference>
<proteinExistence type="predicted"/>
<dbReference type="AlphaFoldDB" id="A0A4P7N7B8"/>